<evidence type="ECO:0000256" key="2">
    <source>
        <dbReference type="ARBA" id="ARBA00009187"/>
    </source>
</evidence>
<dbReference type="GO" id="GO:0005794">
    <property type="term" value="C:Golgi apparatus"/>
    <property type="evidence" value="ECO:0007669"/>
    <property type="project" value="TreeGrafter"/>
</dbReference>
<keyword evidence="5 10" id="KW-0256">Endoplasmic reticulum</keyword>
<proteinExistence type="inferred from homology"/>
<sequence>MDSCGTTSKEQGTTDFRCVQCGFPIKTLYIQYSPGNIRLMKCVWEFPSSVIFIIDIFVISSNIVALKGAEYGYG</sequence>
<protein>
    <recommendedName>
        <fullName evidence="10">Protein ARV</fullName>
    </recommendedName>
</protein>
<evidence type="ECO:0000256" key="6">
    <source>
        <dbReference type="ARBA" id="ARBA00022989"/>
    </source>
</evidence>
<comment type="function">
    <text evidence="10">Mediator of sterol homeostasis involved in sterol uptake, trafficking and distribution into membranes.</text>
</comment>
<dbReference type="GO" id="GO:0097036">
    <property type="term" value="P:regulation of plasma membrane sterol distribution"/>
    <property type="evidence" value="ECO:0007669"/>
    <property type="project" value="UniProtKB-UniRule"/>
</dbReference>
<accession>A0AAW2Y959</accession>
<dbReference type="GO" id="GO:0016125">
    <property type="term" value="P:sterol metabolic process"/>
    <property type="evidence" value="ECO:0007669"/>
    <property type="project" value="UniProtKB-UniRule"/>
</dbReference>
<evidence type="ECO:0000256" key="1">
    <source>
        <dbReference type="ARBA" id="ARBA00004477"/>
    </source>
</evidence>
<dbReference type="Pfam" id="PF04161">
    <property type="entry name" value="Arv1"/>
    <property type="match status" value="1"/>
</dbReference>
<evidence type="ECO:0000256" key="7">
    <source>
        <dbReference type="ARBA" id="ARBA00023055"/>
    </source>
</evidence>
<keyword evidence="6" id="KW-1133">Transmembrane helix</keyword>
<comment type="subcellular location">
    <subcellularLocation>
        <location evidence="1 10">Endoplasmic reticulum membrane</location>
        <topology evidence="1 10">Multi-pass membrane protein</topology>
    </subcellularLocation>
</comment>
<dbReference type="EMBL" id="JACGWN010000001">
    <property type="protein sequence ID" value="KAL0462226.1"/>
    <property type="molecule type" value="Genomic_DNA"/>
</dbReference>
<keyword evidence="3 10" id="KW-0813">Transport</keyword>
<dbReference type="GO" id="GO:0006665">
    <property type="term" value="P:sphingolipid metabolic process"/>
    <property type="evidence" value="ECO:0007669"/>
    <property type="project" value="UniProtKB-UniRule"/>
</dbReference>
<dbReference type="PANTHER" id="PTHR14467">
    <property type="entry name" value="ARV1"/>
    <property type="match status" value="1"/>
</dbReference>
<evidence type="ECO:0000313" key="11">
    <source>
        <dbReference type="EMBL" id="KAL0462226.1"/>
    </source>
</evidence>
<keyword evidence="8 10" id="KW-0443">Lipid metabolism</keyword>
<keyword evidence="7 10" id="KW-0445">Lipid transport</keyword>
<gene>
    <name evidence="11" type="ORF">Slati_0110200</name>
</gene>
<reference evidence="11" key="2">
    <citation type="journal article" date="2024" name="Plant">
        <title>Genomic evolution and insights into agronomic trait innovations of Sesamum species.</title>
        <authorList>
            <person name="Miao H."/>
            <person name="Wang L."/>
            <person name="Qu L."/>
            <person name="Liu H."/>
            <person name="Sun Y."/>
            <person name="Le M."/>
            <person name="Wang Q."/>
            <person name="Wei S."/>
            <person name="Zheng Y."/>
            <person name="Lin W."/>
            <person name="Duan Y."/>
            <person name="Cao H."/>
            <person name="Xiong S."/>
            <person name="Wang X."/>
            <person name="Wei L."/>
            <person name="Li C."/>
            <person name="Ma Q."/>
            <person name="Ju M."/>
            <person name="Zhao R."/>
            <person name="Li G."/>
            <person name="Mu C."/>
            <person name="Tian Q."/>
            <person name="Mei H."/>
            <person name="Zhang T."/>
            <person name="Gao T."/>
            <person name="Zhang H."/>
        </authorList>
    </citation>
    <scope>NUCLEOTIDE SEQUENCE</scope>
    <source>
        <strain evidence="11">KEN1</strain>
    </source>
</reference>
<dbReference type="GO" id="GO:0032541">
    <property type="term" value="C:cortical endoplasmic reticulum"/>
    <property type="evidence" value="ECO:0007669"/>
    <property type="project" value="TreeGrafter"/>
</dbReference>
<evidence type="ECO:0000256" key="8">
    <source>
        <dbReference type="ARBA" id="ARBA00023098"/>
    </source>
</evidence>
<keyword evidence="9" id="KW-0472">Membrane</keyword>
<dbReference type="GO" id="GO:0005789">
    <property type="term" value="C:endoplasmic reticulum membrane"/>
    <property type="evidence" value="ECO:0007669"/>
    <property type="project" value="UniProtKB-SubCell"/>
</dbReference>
<evidence type="ECO:0000256" key="9">
    <source>
        <dbReference type="ARBA" id="ARBA00023136"/>
    </source>
</evidence>
<evidence type="ECO:0000256" key="3">
    <source>
        <dbReference type="ARBA" id="ARBA00022448"/>
    </source>
</evidence>
<dbReference type="GO" id="GO:0032366">
    <property type="term" value="P:intracellular sterol transport"/>
    <property type="evidence" value="ECO:0007669"/>
    <property type="project" value="UniProtKB-UniRule"/>
</dbReference>
<organism evidence="11">
    <name type="scientific">Sesamum latifolium</name>
    <dbReference type="NCBI Taxonomy" id="2727402"/>
    <lineage>
        <taxon>Eukaryota</taxon>
        <taxon>Viridiplantae</taxon>
        <taxon>Streptophyta</taxon>
        <taxon>Embryophyta</taxon>
        <taxon>Tracheophyta</taxon>
        <taxon>Spermatophyta</taxon>
        <taxon>Magnoliopsida</taxon>
        <taxon>eudicotyledons</taxon>
        <taxon>Gunneridae</taxon>
        <taxon>Pentapetalae</taxon>
        <taxon>asterids</taxon>
        <taxon>lamiids</taxon>
        <taxon>Lamiales</taxon>
        <taxon>Pedaliaceae</taxon>
        <taxon>Sesamum</taxon>
    </lineage>
</organism>
<reference evidence="11" key="1">
    <citation type="submission" date="2020-06" db="EMBL/GenBank/DDBJ databases">
        <authorList>
            <person name="Li T."/>
            <person name="Hu X."/>
            <person name="Zhang T."/>
            <person name="Song X."/>
            <person name="Zhang H."/>
            <person name="Dai N."/>
            <person name="Sheng W."/>
            <person name="Hou X."/>
            <person name="Wei L."/>
        </authorList>
    </citation>
    <scope>NUCLEOTIDE SEQUENCE</scope>
    <source>
        <strain evidence="11">KEN1</strain>
        <tissue evidence="11">Leaf</tissue>
    </source>
</reference>
<comment type="caution">
    <text evidence="11">The sequence shown here is derived from an EMBL/GenBank/DDBJ whole genome shotgun (WGS) entry which is preliminary data.</text>
</comment>
<dbReference type="AlphaFoldDB" id="A0AAW2Y959"/>
<comment type="similarity">
    <text evidence="2 10">Belongs to the ARV1 family.</text>
</comment>
<evidence type="ECO:0000256" key="4">
    <source>
        <dbReference type="ARBA" id="ARBA00022692"/>
    </source>
</evidence>
<name>A0AAW2Y959_9LAMI</name>
<keyword evidence="4" id="KW-0812">Transmembrane</keyword>
<keyword evidence="10" id="KW-0746">Sphingolipid metabolism</keyword>
<dbReference type="PANTHER" id="PTHR14467:SF0">
    <property type="entry name" value="PROTEIN ARV1"/>
    <property type="match status" value="1"/>
</dbReference>
<dbReference type="InterPro" id="IPR007290">
    <property type="entry name" value="Arv1"/>
</dbReference>
<comment type="function">
    <text evidence="10">Regulates also the sphingolipid metabolism.</text>
</comment>
<evidence type="ECO:0000256" key="10">
    <source>
        <dbReference type="RuleBase" id="RU368065"/>
    </source>
</evidence>
<evidence type="ECO:0000256" key="5">
    <source>
        <dbReference type="ARBA" id="ARBA00022824"/>
    </source>
</evidence>